<proteinExistence type="predicted"/>
<keyword evidence="3" id="KW-1185">Reference proteome</keyword>
<keyword evidence="1" id="KW-1133">Transmembrane helix</keyword>
<dbReference type="AlphaFoldDB" id="A0A8S1HXC5"/>
<organism evidence="2 3">
    <name type="scientific">Caenorhabditis auriculariae</name>
    <dbReference type="NCBI Taxonomy" id="2777116"/>
    <lineage>
        <taxon>Eukaryota</taxon>
        <taxon>Metazoa</taxon>
        <taxon>Ecdysozoa</taxon>
        <taxon>Nematoda</taxon>
        <taxon>Chromadorea</taxon>
        <taxon>Rhabditida</taxon>
        <taxon>Rhabditina</taxon>
        <taxon>Rhabditomorpha</taxon>
        <taxon>Rhabditoidea</taxon>
        <taxon>Rhabditidae</taxon>
        <taxon>Peloderinae</taxon>
        <taxon>Caenorhabditis</taxon>
    </lineage>
</organism>
<dbReference type="Proteomes" id="UP000835052">
    <property type="component" value="Unassembled WGS sequence"/>
</dbReference>
<reference evidence="2" key="1">
    <citation type="submission" date="2020-10" db="EMBL/GenBank/DDBJ databases">
        <authorList>
            <person name="Kikuchi T."/>
        </authorList>
    </citation>
    <scope>NUCLEOTIDE SEQUENCE</scope>
    <source>
        <strain evidence="2">NKZ352</strain>
    </source>
</reference>
<sequence>MTKKKTARRLKTERRRVQDLLTNERGQTPQALRNQAFQSLHDFTIYVLARLASMFLKSFLSYCLALFLFKAYIDIIQPSINIFRTCQPRLLTTAAARLGTLWYQMPQYPNSTPEPIFRSDFVDFYILIIIGLMLSACLCFMCLCLRN</sequence>
<feature type="transmembrane region" description="Helical" evidence="1">
    <location>
        <begin position="124"/>
        <end position="145"/>
    </location>
</feature>
<keyword evidence="1" id="KW-0812">Transmembrane</keyword>
<dbReference type="EMBL" id="CAJGYM010000152">
    <property type="protein sequence ID" value="CAD6199065.1"/>
    <property type="molecule type" value="Genomic_DNA"/>
</dbReference>
<feature type="transmembrane region" description="Helical" evidence="1">
    <location>
        <begin position="43"/>
        <end position="69"/>
    </location>
</feature>
<name>A0A8S1HXC5_9PELO</name>
<protein>
    <submittedName>
        <fullName evidence="2">Uncharacterized protein</fullName>
    </submittedName>
</protein>
<comment type="caution">
    <text evidence="2">The sequence shown here is derived from an EMBL/GenBank/DDBJ whole genome shotgun (WGS) entry which is preliminary data.</text>
</comment>
<accession>A0A8S1HXC5</accession>
<evidence type="ECO:0000256" key="1">
    <source>
        <dbReference type="SAM" id="Phobius"/>
    </source>
</evidence>
<keyword evidence="1" id="KW-0472">Membrane</keyword>
<evidence type="ECO:0000313" key="2">
    <source>
        <dbReference type="EMBL" id="CAD6199065.1"/>
    </source>
</evidence>
<gene>
    <name evidence="2" type="ORF">CAUJ_LOCUS14970</name>
</gene>
<evidence type="ECO:0000313" key="3">
    <source>
        <dbReference type="Proteomes" id="UP000835052"/>
    </source>
</evidence>